<dbReference type="SUPFAM" id="SSF53335">
    <property type="entry name" value="S-adenosyl-L-methionine-dependent methyltransferases"/>
    <property type="match status" value="1"/>
</dbReference>
<dbReference type="GO" id="GO:0035657">
    <property type="term" value="C:eRF1 methyltransferase complex"/>
    <property type="evidence" value="ECO:0007669"/>
    <property type="project" value="TreeGrafter"/>
</dbReference>
<dbReference type="InterPro" id="IPR029063">
    <property type="entry name" value="SAM-dependent_MTases_sf"/>
</dbReference>
<evidence type="ECO:0000259" key="5">
    <source>
        <dbReference type="Pfam" id="PF05175"/>
    </source>
</evidence>
<dbReference type="Pfam" id="PF05175">
    <property type="entry name" value="MTS"/>
    <property type="match status" value="1"/>
</dbReference>
<keyword evidence="3 6" id="KW-0808">Transferase</keyword>
<evidence type="ECO:0000256" key="2">
    <source>
        <dbReference type="ARBA" id="ARBA00022603"/>
    </source>
</evidence>
<comment type="similarity">
    <text evidence="1">Belongs to the eukaryotic/archaeal PrmC-related family.</text>
</comment>
<dbReference type="GO" id="GO:0032259">
    <property type="term" value="P:methylation"/>
    <property type="evidence" value="ECO:0007669"/>
    <property type="project" value="UniProtKB-KW"/>
</dbReference>
<dbReference type="RefSeq" id="WP_073500610.1">
    <property type="nucleotide sequence ID" value="NZ_FRBI01000014.1"/>
</dbReference>
<dbReference type="Gene3D" id="3.40.50.150">
    <property type="entry name" value="Vaccinia Virus protein VP39"/>
    <property type="match status" value="1"/>
</dbReference>
<dbReference type="AlphaFoldDB" id="A0A1M7LSW6"/>
<organism evidence="6 7">
    <name type="scientific">Actinacidiphila paucisporea</name>
    <dbReference type="NCBI Taxonomy" id="310782"/>
    <lineage>
        <taxon>Bacteria</taxon>
        <taxon>Bacillati</taxon>
        <taxon>Actinomycetota</taxon>
        <taxon>Actinomycetes</taxon>
        <taxon>Kitasatosporales</taxon>
        <taxon>Streptomycetaceae</taxon>
        <taxon>Actinacidiphila</taxon>
    </lineage>
</organism>
<keyword evidence="4" id="KW-0949">S-adenosyl-L-methionine</keyword>
<protein>
    <submittedName>
        <fullName evidence="6">Release factor glutamine methyltransferase</fullName>
    </submittedName>
</protein>
<dbReference type="PANTHER" id="PTHR45875:SF1">
    <property type="entry name" value="METHYLTRANSFERASE N6AMT1"/>
    <property type="match status" value="1"/>
</dbReference>
<keyword evidence="7" id="KW-1185">Reference proteome</keyword>
<dbReference type="GO" id="GO:0008170">
    <property type="term" value="F:N-methyltransferase activity"/>
    <property type="evidence" value="ECO:0007669"/>
    <property type="project" value="UniProtKB-ARBA"/>
</dbReference>
<dbReference type="InterPro" id="IPR004557">
    <property type="entry name" value="PrmC-related"/>
</dbReference>
<dbReference type="GO" id="GO:0008276">
    <property type="term" value="F:protein methyltransferase activity"/>
    <property type="evidence" value="ECO:0007669"/>
    <property type="project" value="TreeGrafter"/>
</dbReference>
<proteinExistence type="inferred from homology"/>
<feature type="domain" description="Methyltransferase small" evidence="5">
    <location>
        <begin position="14"/>
        <end position="116"/>
    </location>
</feature>
<dbReference type="GO" id="GO:0008757">
    <property type="term" value="F:S-adenosylmethionine-dependent methyltransferase activity"/>
    <property type="evidence" value="ECO:0007669"/>
    <property type="project" value="TreeGrafter"/>
</dbReference>
<dbReference type="NCBIfam" id="TIGR00537">
    <property type="entry name" value="hemK_rel_arch"/>
    <property type="match status" value="1"/>
</dbReference>
<evidence type="ECO:0000256" key="4">
    <source>
        <dbReference type="ARBA" id="ARBA00022691"/>
    </source>
</evidence>
<dbReference type="InterPro" id="IPR052190">
    <property type="entry name" value="Euk-Arch_PrmC-MTase"/>
</dbReference>
<reference evidence="6 7" key="1">
    <citation type="submission" date="2016-11" db="EMBL/GenBank/DDBJ databases">
        <authorList>
            <person name="Jaros S."/>
            <person name="Januszkiewicz K."/>
            <person name="Wedrychowicz H."/>
        </authorList>
    </citation>
    <scope>NUCLEOTIDE SEQUENCE [LARGE SCALE GENOMIC DNA]</scope>
    <source>
        <strain evidence="6 7">CGMCC 4.2025</strain>
    </source>
</reference>
<evidence type="ECO:0000256" key="1">
    <source>
        <dbReference type="ARBA" id="ARBA00006149"/>
    </source>
</evidence>
<dbReference type="InterPro" id="IPR002052">
    <property type="entry name" value="DNA_methylase_N6_adenine_CS"/>
</dbReference>
<keyword evidence="2 6" id="KW-0489">Methyltransferase</keyword>
<dbReference type="PANTHER" id="PTHR45875">
    <property type="entry name" value="METHYLTRANSFERASE N6AMT1"/>
    <property type="match status" value="1"/>
</dbReference>
<dbReference type="PROSITE" id="PS00092">
    <property type="entry name" value="N6_MTASE"/>
    <property type="match status" value="1"/>
</dbReference>
<name>A0A1M7LSW6_9ACTN</name>
<evidence type="ECO:0000256" key="3">
    <source>
        <dbReference type="ARBA" id="ARBA00022679"/>
    </source>
</evidence>
<sequence>MTTAAVRPADLGFLWTLPGVYAPQEDTRLLARALLAEGVTAGMDVLDVCTGSGALAVLAARMGARVSATDISRRAVLTAQLNAARARQRVQVRRGDLSAPWGGRTFDVVVSNPPYVPARGRRPPLWGRARAWDAGRDGRHVVDRICAHAPRLLRPHGVLLMVHSGLCGTDTTLRQLTAAGLTCSVTDRAYVPFGRVLTQRLPWLRAQGLIGPHEDKEELVVIRAERS</sequence>
<gene>
    <name evidence="6" type="ORF">SAMN05216499_114148</name>
</gene>
<dbReference type="CDD" id="cd02440">
    <property type="entry name" value="AdoMet_MTases"/>
    <property type="match status" value="1"/>
</dbReference>
<dbReference type="Proteomes" id="UP000184111">
    <property type="component" value="Unassembled WGS sequence"/>
</dbReference>
<dbReference type="GO" id="GO:0003676">
    <property type="term" value="F:nucleic acid binding"/>
    <property type="evidence" value="ECO:0007669"/>
    <property type="project" value="InterPro"/>
</dbReference>
<dbReference type="STRING" id="310782.SAMN05216499_114148"/>
<evidence type="ECO:0000313" key="6">
    <source>
        <dbReference type="EMBL" id="SHM80829.1"/>
    </source>
</evidence>
<evidence type="ECO:0000313" key="7">
    <source>
        <dbReference type="Proteomes" id="UP000184111"/>
    </source>
</evidence>
<dbReference type="InterPro" id="IPR007848">
    <property type="entry name" value="Small_mtfrase_dom"/>
</dbReference>
<dbReference type="EMBL" id="FRBI01000014">
    <property type="protein sequence ID" value="SHM80829.1"/>
    <property type="molecule type" value="Genomic_DNA"/>
</dbReference>
<dbReference type="OrthoDB" id="8746524at2"/>
<accession>A0A1M7LSW6</accession>